<feature type="region of interest" description="Disordered" evidence="1">
    <location>
        <begin position="380"/>
        <end position="414"/>
    </location>
</feature>
<reference evidence="2 3" key="1">
    <citation type="submission" date="2023-07" db="EMBL/GenBank/DDBJ databases">
        <title>Sequencing the genomes of 1000 actinobacteria strains.</title>
        <authorList>
            <person name="Klenk H.-P."/>
        </authorList>
    </citation>
    <scope>NUCLEOTIDE SEQUENCE [LARGE SCALE GENOMIC DNA]</scope>
    <source>
        <strain evidence="2 3">DSM 44710</strain>
    </source>
</reference>
<name>A0ABT9MNW3_9ACTN</name>
<evidence type="ECO:0000313" key="3">
    <source>
        <dbReference type="Proteomes" id="UP001240984"/>
    </source>
</evidence>
<feature type="compositionally biased region" description="Basic and acidic residues" evidence="1">
    <location>
        <begin position="27"/>
        <end position="39"/>
    </location>
</feature>
<evidence type="ECO:0000256" key="1">
    <source>
        <dbReference type="SAM" id="MobiDB-lite"/>
    </source>
</evidence>
<dbReference type="Proteomes" id="UP001240984">
    <property type="component" value="Unassembled WGS sequence"/>
</dbReference>
<protein>
    <submittedName>
        <fullName evidence="2">Uncharacterized protein</fullName>
    </submittedName>
</protein>
<gene>
    <name evidence="2" type="ORF">J2S43_001645</name>
</gene>
<evidence type="ECO:0000313" key="2">
    <source>
        <dbReference type="EMBL" id="MDP9793133.1"/>
    </source>
</evidence>
<keyword evidence="3" id="KW-1185">Reference proteome</keyword>
<accession>A0ABT9MNW3</accession>
<feature type="region of interest" description="Disordered" evidence="1">
    <location>
        <begin position="1"/>
        <end position="47"/>
    </location>
</feature>
<dbReference type="EMBL" id="JAUSRA010000001">
    <property type="protein sequence ID" value="MDP9793133.1"/>
    <property type="molecule type" value="Genomic_DNA"/>
</dbReference>
<dbReference type="RefSeq" id="WP_306828096.1">
    <property type="nucleotide sequence ID" value="NZ_JAUSRA010000001.1"/>
</dbReference>
<comment type="caution">
    <text evidence="2">The sequence shown here is derived from an EMBL/GenBank/DDBJ whole genome shotgun (WGS) entry which is preliminary data.</text>
</comment>
<organism evidence="2 3">
    <name type="scientific">Catenuloplanes nepalensis</name>
    <dbReference type="NCBI Taxonomy" id="587533"/>
    <lineage>
        <taxon>Bacteria</taxon>
        <taxon>Bacillati</taxon>
        <taxon>Actinomycetota</taxon>
        <taxon>Actinomycetes</taxon>
        <taxon>Micromonosporales</taxon>
        <taxon>Micromonosporaceae</taxon>
        <taxon>Catenuloplanes</taxon>
    </lineage>
</organism>
<sequence length="414" mass="44700">MSGSPKYTNVRFDAARQAQLEAARRRREAERRQRAEQARQRRIAAGAQAARDRAGAVTARLEQLGAAARGLTQEAHVAAALSDVRAVAATLAAHLDEAAVKQAGRRLRDAEKASDRLGTAVARELTGRRHDAALAAAIAPLAQVTDRVRLDREGHDRVAAMIGEAESRAGDERRFPDAVHRLGGAVQDHLERVRDRLAQLSRLAGETDEAVAGLHAAFSDADRNDVPVDGRAELDAALRDLEAERDGAHVSRWRHRLGEVRRATEELTTRVTERLDQLDRMAIVVEAASAALPAAGLRVIDGSLVETGESVSFRALRSDGNPIELTVHAGDGRGTRLEYRVDGADVVVEHTAEGAVSRCELTEDLLERFHEKLGAEGVRADGVHWAGKPAEPRPPSMRHAGGTARQARSTGGER</sequence>
<proteinExistence type="predicted"/>